<evidence type="ECO:0000256" key="3">
    <source>
        <dbReference type="ARBA" id="ARBA00023082"/>
    </source>
</evidence>
<dbReference type="NCBIfam" id="NF005413">
    <property type="entry name" value="PRK06986.1"/>
    <property type="match status" value="1"/>
</dbReference>
<dbReference type="InterPro" id="IPR000943">
    <property type="entry name" value="RNA_pol_sigma70"/>
</dbReference>
<dbReference type="PIRSF" id="PIRSF000770">
    <property type="entry name" value="RNA_pol_sigma-SigE/K"/>
    <property type="match status" value="1"/>
</dbReference>
<dbReference type="Gene3D" id="1.20.140.160">
    <property type="match status" value="1"/>
</dbReference>
<reference evidence="9 10" key="1">
    <citation type="submission" date="2019-03" db="EMBL/GenBank/DDBJ databases">
        <title>Genomic Encyclopedia of Type Strains, Phase IV (KMG-IV): sequencing the most valuable type-strain genomes for metagenomic binning, comparative biology and taxonomic classification.</title>
        <authorList>
            <person name="Goeker M."/>
        </authorList>
    </citation>
    <scope>NUCLEOTIDE SEQUENCE [LARGE SCALE GENOMIC DNA]</scope>
    <source>
        <strain evidence="9 10">DSM 26377</strain>
    </source>
</reference>
<evidence type="ECO:0000256" key="2">
    <source>
        <dbReference type="ARBA" id="ARBA00023015"/>
    </source>
</evidence>
<dbReference type="PROSITE" id="PS00716">
    <property type="entry name" value="SIGMA70_2"/>
    <property type="match status" value="1"/>
</dbReference>
<comment type="function">
    <text evidence="6">Sigma factors are initiation factors that promote the attachment of RNA polymerase to specific initiation sites and are then released. This sigma factor controls the expression of flagella-related genes.</text>
</comment>
<dbReference type="HAMAP" id="MF_00962">
    <property type="entry name" value="Sigma70_FliA"/>
    <property type="match status" value="1"/>
</dbReference>
<keyword evidence="3 6" id="KW-0731">Sigma factor</keyword>
<dbReference type="OrthoDB" id="9799825at2"/>
<dbReference type="FunFam" id="1.10.1740.10:FF:000002">
    <property type="entry name" value="RNA polymerase sigma factor FliA"/>
    <property type="match status" value="1"/>
</dbReference>
<dbReference type="Pfam" id="PF04542">
    <property type="entry name" value="Sigma70_r2"/>
    <property type="match status" value="1"/>
</dbReference>
<dbReference type="AlphaFoldDB" id="A0A4R7NYK1"/>
<gene>
    <name evidence="6" type="primary">fliA</name>
    <name evidence="9" type="ORF">DFR24_4256</name>
</gene>
<keyword evidence="2 6" id="KW-0805">Transcription regulation</keyword>
<comment type="caution">
    <text evidence="9">The sequence shown here is derived from an EMBL/GenBank/DDBJ whole genome shotgun (WGS) entry which is preliminary data.</text>
</comment>
<evidence type="ECO:0000313" key="9">
    <source>
        <dbReference type="EMBL" id="TDU25811.1"/>
    </source>
</evidence>
<protein>
    <recommendedName>
        <fullName evidence="6">RNA polymerase sigma factor FliA</fullName>
    </recommendedName>
    <alternativeName>
        <fullName evidence="6">RNA polymerase sigma factor for flagellar operon</fullName>
    </alternativeName>
    <alternativeName>
        <fullName evidence="6">Sigma F</fullName>
    </alternativeName>
    <alternativeName>
        <fullName evidence="6">Sigma-28</fullName>
    </alternativeName>
</protein>
<dbReference type="CDD" id="cd06171">
    <property type="entry name" value="Sigma70_r4"/>
    <property type="match status" value="1"/>
</dbReference>
<feature type="region of interest" description="Sigma-70 factor domain-4" evidence="6">
    <location>
        <begin position="186"/>
        <end position="234"/>
    </location>
</feature>
<feature type="DNA-binding region" description="H-T-H motif" evidence="6">
    <location>
        <begin position="208"/>
        <end position="227"/>
    </location>
</feature>
<dbReference type="NCBIfam" id="TIGR02937">
    <property type="entry name" value="sigma70-ECF"/>
    <property type="match status" value="1"/>
</dbReference>
<dbReference type="GO" id="GO:0006352">
    <property type="term" value="P:DNA-templated transcription initiation"/>
    <property type="evidence" value="ECO:0007669"/>
    <property type="project" value="UniProtKB-UniRule"/>
</dbReference>
<dbReference type="SUPFAM" id="SSF88946">
    <property type="entry name" value="Sigma2 domain of RNA polymerase sigma factors"/>
    <property type="match status" value="1"/>
</dbReference>
<proteinExistence type="inferred from homology"/>
<feature type="short sequence motif" description="Interaction with polymerase core subunit RpoC" evidence="6">
    <location>
        <begin position="49"/>
        <end position="52"/>
    </location>
</feature>
<dbReference type="Gene3D" id="1.10.1740.10">
    <property type="match status" value="1"/>
</dbReference>
<comment type="caution">
    <text evidence="6">Lacks conserved residue(s) required for the propagation of feature annotation.</text>
</comment>
<dbReference type="InterPro" id="IPR013324">
    <property type="entry name" value="RNA_pol_sigma_r3/r4-like"/>
</dbReference>
<accession>A0A4R7NYK1</accession>
<evidence type="ECO:0000256" key="5">
    <source>
        <dbReference type="ARBA" id="ARBA00023163"/>
    </source>
</evidence>
<evidence type="ECO:0000313" key="10">
    <source>
        <dbReference type="Proteomes" id="UP000295341"/>
    </source>
</evidence>
<feature type="domain" description="RNA polymerase sigma-70" evidence="7">
    <location>
        <begin position="49"/>
        <end position="62"/>
    </location>
</feature>
<dbReference type="InterPro" id="IPR012845">
    <property type="entry name" value="RNA_pol_sigma_FliA_WhiG"/>
</dbReference>
<dbReference type="PRINTS" id="PR00046">
    <property type="entry name" value="SIGMA70FCT"/>
</dbReference>
<dbReference type="EMBL" id="SOBT01000011">
    <property type="protein sequence ID" value="TDU25811.1"/>
    <property type="molecule type" value="Genomic_DNA"/>
</dbReference>
<dbReference type="InterPro" id="IPR028617">
    <property type="entry name" value="Sigma70_FliA"/>
</dbReference>
<organism evidence="9 10">
    <name type="scientific">Panacagrimonas perspica</name>
    <dbReference type="NCBI Taxonomy" id="381431"/>
    <lineage>
        <taxon>Bacteria</taxon>
        <taxon>Pseudomonadati</taxon>
        <taxon>Pseudomonadota</taxon>
        <taxon>Gammaproteobacteria</taxon>
        <taxon>Nevskiales</taxon>
        <taxon>Nevskiaceae</taxon>
        <taxon>Panacagrimonas</taxon>
    </lineage>
</organism>
<keyword evidence="5 6" id="KW-0804">Transcription</keyword>
<comment type="subcellular location">
    <subcellularLocation>
        <location evidence="6">Cytoplasm</location>
    </subcellularLocation>
</comment>
<keyword evidence="1 6" id="KW-0963">Cytoplasm</keyword>
<dbReference type="PANTHER" id="PTHR30385:SF7">
    <property type="entry name" value="RNA POLYMERASE SIGMA FACTOR FLIA"/>
    <property type="match status" value="1"/>
</dbReference>
<comment type="similarity">
    <text evidence="6">Belongs to the sigma-70 factor family. FliA subfamily.</text>
</comment>
<dbReference type="InterPro" id="IPR007624">
    <property type="entry name" value="RNA_pol_sigma70_r3"/>
</dbReference>
<evidence type="ECO:0000256" key="4">
    <source>
        <dbReference type="ARBA" id="ARBA00023125"/>
    </source>
</evidence>
<dbReference type="GO" id="GO:0003899">
    <property type="term" value="F:DNA-directed RNA polymerase activity"/>
    <property type="evidence" value="ECO:0007669"/>
    <property type="project" value="InterPro"/>
</dbReference>
<sequence length="246" mass="27201">MSALPREAVARYERSRSPDANLMNQHAGLVKRIAYHLAARLPTSVEIDDLIQAGSIGLLEAARNYQGDRGASFETYAGIRIRGAMLDELRRGDWAPRSLHRRARDVATAMRAIEQETGREAKDVEVAERLGISLAEYFDAVADSARCQVMSADGFADGEGFDAPAEDGDPDQQFSRAEFQVELIKAIGGLPEREKLVMSLYYERELNLKEIGKVLDVSESRVCQIHGQALVRLRARLGDWANVALG</sequence>
<dbReference type="Proteomes" id="UP000295341">
    <property type="component" value="Unassembled WGS sequence"/>
</dbReference>
<feature type="region of interest" description="Sigma-70 factor domain-2" evidence="6">
    <location>
        <begin position="22"/>
        <end position="94"/>
    </location>
</feature>
<keyword evidence="4 6" id="KW-0238">DNA-binding</keyword>
<evidence type="ECO:0000259" key="7">
    <source>
        <dbReference type="PROSITE" id="PS00715"/>
    </source>
</evidence>
<dbReference type="Pfam" id="PF04545">
    <property type="entry name" value="Sigma70_r4"/>
    <property type="match status" value="1"/>
</dbReference>
<name>A0A4R7NYK1_9GAMM</name>
<dbReference type="SUPFAM" id="SSF88659">
    <property type="entry name" value="Sigma3 and sigma4 domains of RNA polymerase sigma factors"/>
    <property type="match status" value="2"/>
</dbReference>
<keyword evidence="10" id="KW-1185">Reference proteome</keyword>
<dbReference type="InterPro" id="IPR013325">
    <property type="entry name" value="RNA_pol_sigma_r2"/>
</dbReference>
<dbReference type="PROSITE" id="PS00715">
    <property type="entry name" value="SIGMA70_1"/>
    <property type="match status" value="1"/>
</dbReference>
<evidence type="ECO:0000256" key="1">
    <source>
        <dbReference type="ARBA" id="ARBA00022490"/>
    </source>
</evidence>
<dbReference type="InterPro" id="IPR007630">
    <property type="entry name" value="RNA_pol_sigma70_r4"/>
</dbReference>
<dbReference type="InterPro" id="IPR007627">
    <property type="entry name" value="RNA_pol_sigma70_r2"/>
</dbReference>
<evidence type="ECO:0000256" key="6">
    <source>
        <dbReference type="HAMAP-Rule" id="MF_00962"/>
    </source>
</evidence>
<feature type="domain" description="RNA polymerase sigma-70" evidence="8">
    <location>
        <begin position="207"/>
        <end position="233"/>
    </location>
</feature>
<dbReference type="GO" id="GO:0005737">
    <property type="term" value="C:cytoplasm"/>
    <property type="evidence" value="ECO:0007669"/>
    <property type="project" value="UniProtKB-SubCell"/>
</dbReference>
<dbReference type="Pfam" id="PF04539">
    <property type="entry name" value="Sigma70_r3"/>
    <property type="match status" value="1"/>
</dbReference>
<dbReference type="GO" id="GO:0016987">
    <property type="term" value="F:sigma factor activity"/>
    <property type="evidence" value="ECO:0007669"/>
    <property type="project" value="UniProtKB-UniRule"/>
</dbReference>
<dbReference type="NCBIfam" id="TIGR02479">
    <property type="entry name" value="FliA_WhiG"/>
    <property type="match status" value="1"/>
</dbReference>
<dbReference type="GO" id="GO:0003677">
    <property type="term" value="F:DNA binding"/>
    <property type="evidence" value="ECO:0007669"/>
    <property type="project" value="UniProtKB-UniRule"/>
</dbReference>
<dbReference type="PANTHER" id="PTHR30385">
    <property type="entry name" value="SIGMA FACTOR F FLAGELLAR"/>
    <property type="match status" value="1"/>
</dbReference>
<dbReference type="InterPro" id="IPR014284">
    <property type="entry name" value="RNA_pol_sigma-70_dom"/>
</dbReference>
<evidence type="ECO:0000259" key="8">
    <source>
        <dbReference type="PROSITE" id="PS00716"/>
    </source>
</evidence>